<reference evidence="1 2" key="1">
    <citation type="submission" date="2017-03" db="EMBL/GenBank/DDBJ databases">
        <title>Phylogenomics and comparative genomics of Lactobacillus salivarius, a mammalian gut commensal.</title>
        <authorList>
            <person name="Harris H.M."/>
        </authorList>
    </citation>
    <scope>NUCLEOTIDE SEQUENCE [LARGE SCALE GENOMIC DNA]</scope>
    <source>
        <strain evidence="1 2">LMG 14477</strain>
    </source>
</reference>
<dbReference type="AlphaFoldDB" id="A0A1V9QU06"/>
<name>A0A1V9QU06_9LACO</name>
<proteinExistence type="predicted"/>
<sequence length="69" mass="8059">MDEKSNLYKETIKKNLVFGLERKKKKYKRINHQQIKLTAGFRKNGGKIWQDAGTEAYLKVKGGKRCCIK</sequence>
<dbReference type="Proteomes" id="UP000192638">
    <property type="component" value="Unassembled WGS sequence"/>
</dbReference>
<gene>
    <name evidence="1" type="ORF">B6U60_04120</name>
</gene>
<evidence type="ECO:0000313" key="2">
    <source>
        <dbReference type="Proteomes" id="UP000192638"/>
    </source>
</evidence>
<protein>
    <submittedName>
        <fullName evidence="1">Uncharacterized protein</fullName>
    </submittedName>
</protein>
<organism evidence="1 2">
    <name type="scientific">Ligilactobacillus salivarius</name>
    <dbReference type="NCBI Taxonomy" id="1624"/>
    <lineage>
        <taxon>Bacteria</taxon>
        <taxon>Bacillati</taxon>
        <taxon>Bacillota</taxon>
        <taxon>Bacilli</taxon>
        <taxon>Lactobacillales</taxon>
        <taxon>Lactobacillaceae</taxon>
        <taxon>Ligilactobacillus</taxon>
    </lineage>
</organism>
<dbReference type="EMBL" id="NBEB01000041">
    <property type="protein sequence ID" value="OQQ84352.1"/>
    <property type="molecule type" value="Genomic_DNA"/>
</dbReference>
<comment type="caution">
    <text evidence="1">The sequence shown here is derived from an EMBL/GenBank/DDBJ whole genome shotgun (WGS) entry which is preliminary data.</text>
</comment>
<dbReference type="RefSeq" id="WP_081512911.1">
    <property type="nucleotide sequence ID" value="NZ_CAKMBQ010000003.1"/>
</dbReference>
<evidence type="ECO:0000313" key="1">
    <source>
        <dbReference type="EMBL" id="OQQ84352.1"/>
    </source>
</evidence>
<accession>A0A1V9QU06</accession>